<organism evidence="2 3">
    <name type="scientific">Gryllotalpicola reticulitermitis</name>
    <dbReference type="NCBI Taxonomy" id="1184153"/>
    <lineage>
        <taxon>Bacteria</taxon>
        <taxon>Bacillati</taxon>
        <taxon>Actinomycetota</taxon>
        <taxon>Actinomycetes</taxon>
        <taxon>Micrococcales</taxon>
        <taxon>Microbacteriaceae</taxon>
        <taxon>Gryllotalpicola</taxon>
    </lineage>
</organism>
<dbReference type="Proteomes" id="UP001595900">
    <property type="component" value="Unassembled WGS sequence"/>
</dbReference>
<proteinExistence type="predicted"/>
<feature type="transmembrane region" description="Helical" evidence="1">
    <location>
        <begin position="43"/>
        <end position="68"/>
    </location>
</feature>
<keyword evidence="1" id="KW-0472">Membrane</keyword>
<keyword evidence="3" id="KW-1185">Reference proteome</keyword>
<comment type="caution">
    <text evidence="2">The sequence shown here is derived from an EMBL/GenBank/DDBJ whole genome shotgun (WGS) entry which is preliminary data.</text>
</comment>
<evidence type="ECO:0000313" key="2">
    <source>
        <dbReference type="EMBL" id="MFC4244132.1"/>
    </source>
</evidence>
<feature type="transmembrane region" description="Helical" evidence="1">
    <location>
        <begin position="88"/>
        <end position="108"/>
    </location>
</feature>
<dbReference type="EMBL" id="JBHSCN010000005">
    <property type="protein sequence ID" value="MFC4244132.1"/>
    <property type="molecule type" value="Genomic_DNA"/>
</dbReference>
<evidence type="ECO:0000313" key="3">
    <source>
        <dbReference type="Proteomes" id="UP001595900"/>
    </source>
</evidence>
<evidence type="ECO:0008006" key="4">
    <source>
        <dbReference type="Google" id="ProtNLM"/>
    </source>
</evidence>
<name>A0ABV8Q6Y9_9MICO</name>
<gene>
    <name evidence="2" type="ORF">ACFOYW_12175</name>
</gene>
<feature type="transmembrane region" description="Helical" evidence="1">
    <location>
        <begin position="12"/>
        <end position="36"/>
    </location>
</feature>
<reference evidence="3" key="1">
    <citation type="journal article" date="2019" name="Int. J. Syst. Evol. Microbiol.">
        <title>The Global Catalogue of Microorganisms (GCM) 10K type strain sequencing project: providing services to taxonomists for standard genome sequencing and annotation.</title>
        <authorList>
            <consortium name="The Broad Institute Genomics Platform"/>
            <consortium name="The Broad Institute Genome Sequencing Center for Infectious Disease"/>
            <person name="Wu L."/>
            <person name="Ma J."/>
        </authorList>
    </citation>
    <scope>NUCLEOTIDE SEQUENCE [LARGE SCALE GENOMIC DNA]</scope>
    <source>
        <strain evidence="3">CGMCC 1.10363</strain>
    </source>
</reference>
<sequence length="162" mass="17248">MNFDTFAGLPLHILLVHVMVVGGPLTALAVLLHAFWPEARRRLGIVTPIAGLVILVLTPITVSAGEYLQAVLGTTPAIALHVERGLTLQPWSIALFAVALAEWAWWRVALGPAFGPRLTPVVRWGGTTIIWVAAAVIAIGFLIDIVLIGDSGARAVWGSTLH</sequence>
<keyword evidence="1" id="KW-1133">Transmembrane helix</keyword>
<dbReference type="RefSeq" id="WP_390229195.1">
    <property type="nucleotide sequence ID" value="NZ_JBHSCN010000005.1"/>
</dbReference>
<keyword evidence="1" id="KW-0812">Transmembrane</keyword>
<feature type="transmembrane region" description="Helical" evidence="1">
    <location>
        <begin position="129"/>
        <end position="149"/>
    </location>
</feature>
<protein>
    <recommendedName>
        <fullName evidence="4">Copper resistance protein D</fullName>
    </recommendedName>
</protein>
<evidence type="ECO:0000256" key="1">
    <source>
        <dbReference type="SAM" id="Phobius"/>
    </source>
</evidence>
<accession>A0ABV8Q6Y9</accession>